<evidence type="ECO:0000256" key="1">
    <source>
        <dbReference type="ARBA" id="ARBA00004435"/>
    </source>
</evidence>
<dbReference type="Gene3D" id="2.60.40.10">
    <property type="entry name" value="Immunoglobulins"/>
    <property type="match status" value="1"/>
</dbReference>
<feature type="domain" description="Ig-like" evidence="13">
    <location>
        <begin position="47"/>
        <end position="171"/>
    </location>
</feature>
<dbReference type="GO" id="GO:0031016">
    <property type="term" value="P:pancreas development"/>
    <property type="evidence" value="ECO:0007669"/>
    <property type="project" value="TreeGrafter"/>
</dbReference>
<dbReference type="EMBL" id="JAAMOB010000001">
    <property type="protein sequence ID" value="KAF4119200.1"/>
    <property type="molecule type" value="Genomic_DNA"/>
</dbReference>
<dbReference type="InterPro" id="IPR051874">
    <property type="entry name" value="Ig-like_domain-LISCH7"/>
</dbReference>
<feature type="compositionally biased region" description="Basic and acidic residues" evidence="11">
    <location>
        <begin position="381"/>
        <end position="390"/>
    </location>
</feature>
<organism evidence="14 15">
    <name type="scientific">Onychostoma macrolepis</name>
    <dbReference type="NCBI Taxonomy" id="369639"/>
    <lineage>
        <taxon>Eukaryota</taxon>
        <taxon>Metazoa</taxon>
        <taxon>Chordata</taxon>
        <taxon>Craniata</taxon>
        <taxon>Vertebrata</taxon>
        <taxon>Euteleostomi</taxon>
        <taxon>Actinopterygii</taxon>
        <taxon>Neopterygii</taxon>
        <taxon>Teleostei</taxon>
        <taxon>Ostariophysi</taxon>
        <taxon>Cypriniformes</taxon>
        <taxon>Cyprinidae</taxon>
        <taxon>Acrossocheilinae</taxon>
        <taxon>Onychostoma</taxon>
    </lineage>
</organism>
<keyword evidence="8" id="KW-1015">Disulfide bond</keyword>
<dbReference type="InterPro" id="IPR013783">
    <property type="entry name" value="Ig-like_fold"/>
</dbReference>
<dbReference type="SUPFAM" id="SSF48726">
    <property type="entry name" value="Immunoglobulin"/>
    <property type="match status" value="1"/>
</dbReference>
<keyword evidence="15" id="KW-1185">Reference proteome</keyword>
<name>A0A7J6DIW0_9TELE</name>
<dbReference type="InterPro" id="IPR036179">
    <property type="entry name" value="Ig-like_dom_sf"/>
</dbReference>
<feature type="compositionally biased region" description="Basic and acidic residues" evidence="11">
    <location>
        <begin position="438"/>
        <end position="450"/>
    </location>
</feature>
<dbReference type="PANTHER" id="PTHR15923">
    <property type="entry name" value="TRANSMEMBRANE AND IMMUNOGLOBULIN DOMAIN-CONTAINING PROTEIN"/>
    <property type="match status" value="1"/>
</dbReference>
<dbReference type="SMART" id="SM00409">
    <property type="entry name" value="IG"/>
    <property type="match status" value="1"/>
</dbReference>
<evidence type="ECO:0000256" key="9">
    <source>
        <dbReference type="ARBA" id="ARBA00023319"/>
    </source>
</evidence>
<evidence type="ECO:0000256" key="4">
    <source>
        <dbReference type="ARBA" id="ARBA00022692"/>
    </source>
</evidence>
<sequence length="672" mass="75465">MAHRTERFKALSLLRCGISLLVFTAVSVCEAVQVSVRDERRFAMLFQSVVLPCHYTSVSSQTPVIQWWYKSYCRDRSRDAFRFPDTLAVHGSELGSSVHLDCGDSGRTVRIVVSGQGSSVTLAEHYKGRDISIINKADLRIGELQWGDSGVYYCKVVISDDLEGQNEAHVELLVLEWVFVSAVLVGSILVILLVGVCWCQCCPHSCCCYVRCCCCPDTCCCPRHLYEAGKGIKSTPPTPVPMFPPYYIPGMPTMVPIAPPSLIDPNLSTAPSLENSGSVRSGFHLQPASDQSSLKVLQYVEKQLAQFNPSQTLSSSRNSCSVSELSSLHDVETDFRQTYRQVQKKALPAIPDLDDPSDLQATDLSPVHEGRYTRPPQHRNRVLDERPRWNPRSEHLQRKAFLERGRTGSVDELEEFAMAYMQRGRHCDIENREDEYSERERERERERDRYPFYCSKASPGRRPPSPPPLPGKKRDTWGNGQAQRDPRERDQSGRDHRPDYDHALLNSLLERKAKAVKSSASKAGQTEDDRTRRPETAPKRVVSVSTAGLPATSPLGSGRRRTMNLCRRTQRSSWSVPAEPSLGNRTALGKCERKAPKVHRMKPLQSNQSKAVGRPFKKVFRDLKNVVLKPSKTAEHSSEQRLACSLMCQTSPPPARTVLHNSSAADGRFVRY</sequence>
<feature type="signal peptide" evidence="12">
    <location>
        <begin position="1"/>
        <end position="31"/>
    </location>
</feature>
<keyword evidence="7" id="KW-0472">Membrane</keyword>
<dbReference type="PROSITE" id="PS50835">
    <property type="entry name" value="IG_LIKE"/>
    <property type="match status" value="1"/>
</dbReference>
<dbReference type="InterPro" id="IPR003599">
    <property type="entry name" value="Ig_sub"/>
</dbReference>
<evidence type="ECO:0000256" key="2">
    <source>
        <dbReference type="ARBA" id="ARBA00009491"/>
    </source>
</evidence>
<keyword evidence="9" id="KW-0393">Immunoglobulin domain</keyword>
<comment type="similarity">
    <text evidence="2">Belongs to the immunoglobulin superfamily. LISCH7 family.</text>
</comment>
<feature type="compositionally biased region" description="Basic and acidic residues" evidence="11">
    <location>
        <begin position="484"/>
        <end position="500"/>
    </location>
</feature>
<evidence type="ECO:0000256" key="6">
    <source>
        <dbReference type="ARBA" id="ARBA00022989"/>
    </source>
</evidence>
<dbReference type="GO" id="GO:0012505">
    <property type="term" value="C:endomembrane system"/>
    <property type="evidence" value="ECO:0007669"/>
    <property type="project" value="UniProtKB-SubCell"/>
</dbReference>
<reference evidence="14 15" key="1">
    <citation type="submission" date="2020-04" db="EMBL/GenBank/DDBJ databases">
        <title>Chromosome-level genome assembly of a cyprinid fish Onychostoma macrolepis by integration of Nanopore Sequencing, Bionano and Hi-C technology.</title>
        <authorList>
            <person name="Wang D."/>
        </authorList>
    </citation>
    <scope>NUCLEOTIDE SEQUENCE [LARGE SCALE GENOMIC DNA]</scope>
    <source>
        <strain evidence="14">SWU-2019</strain>
        <tissue evidence="14">Muscle</tissue>
    </source>
</reference>
<keyword evidence="5" id="KW-0965">Cell junction</keyword>
<evidence type="ECO:0000259" key="13">
    <source>
        <dbReference type="PROSITE" id="PS50835"/>
    </source>
</evidence>
<keyword evidence="4" id="KW-0812">Transmembrane</keyword>
<evidence type="ECO:0000256" key="3">
    <source>
        <dbReference type="ARBA" id="ARBA00022427"/>
    </source>
</evidence>
<dbReference type="InterPro" id="IPR007110">
    <property type="entry name" value="Ig-like_dom"/>
</dbReference>
<keyword evidence="6" id="KW-1133">Transmembrane helix</keyword>
<dbReference type="GO" id="GO:0016020">
    <property type="term" value="C:membrane"/>
    <property type="evidence" value="ECO:0007669"/>
    <property type="project" value="TreeGrafter"/>
</dbReference>
<feature type="chain" id="PRO_5029495261" description="Ig-like domain-containing protein" evidence="12">
    <location>
        <begin position="32"/>
        <end position="672"/>
    </location>
</feature>
<feature type="region of interest" description="Disordered" evidence="11">
    <location>
        <begin position="348"/>
        <end position="390"/>
    </location>
</feature>
<evidence type="ECO:0000256" key="10">
    <source>
        <dbReference type="ARBA" id="ARBA00046288"/>
    </source>
</evidence>
<evidence type="ECO:0000313" key="15">
    <source>
        <dbReference type="Proteomes" id="UP000579812"/>
    </source>
</evidence>
<comment type="caution">
    <text evidence="14">The sequence shown here is derived from an EMBL/GenBank/DDBJ whole genome shotgun (WGS) entry which is preliminary data.</text>
</comment>
<dbReference type="GO" id="GO:0005923">
    <property type="term" value="C:bicellular tight junction"/>
    <property type="evidence" value="ECO:0007669"/>
    <property type="project" value="UniProtKB-SubCell"/>
</dbReference>
<keyword evidence="12" id="KW-0732">Signal</keyword>
<dbReference type="InterPro" id="IPR008664">
    <property type="entry name" value="LISCH7"/>
</dbReference>
<evidence type="ECO:0000313" key="14">
    <source>
        <dbReference type="EMBL" id="KAF4119200.1"/>
    </source>
</evidence>
<evidence type="ECO:0000256" key="8">
    <source>
        <dbReference type="ARBA" id="ARBA00023157"/>
    </source>
</evidence>
<feature type="compositionally biased region" description="Pro residues" evidence="11">
    <location>
        <begin position="461"/>
        <end position="470"/>
    </location>
</feature>
<feature type="region of interest" description="Disordered" evidence="11">
    <location>
        <begin position="433"/>
        <end position="500"/>
    </location>
</feature>
<dbReference type="AlphaFoldDB" id="A0A7J6DIW0"/>
<evidence type="ECO:0000256" key="7">
    <source>
        <dbReference type="ARBA" id="ARBA00023136"/>
    </source>
</evidence>
<feature type="region of interest" description="Disordered" evidence="11">
    <location>
        <begin position="513"/>
        <end position="560"/>
    </location>
</feature>
<proteinExistence type="inferred from homology"/>
<feature type="compositionally biased region" description="Basic and acidic residues" evidence="11">
    <location>
        <begin position="525"/>
        <end position="538"/>
    </location>
</feature>
<dbReference type="Pfam" id="PF05624">
    <property type="entry name" value="LSR"/>
    <property type="match status" value="1"/>
</dbReference>
<dbReference type="Proteomes" id="UP000579812">
    <property type="component" value="Unassembled WGS sequence"/>
</dbReference>
<protein>
    <recommendedName>
        <fullName evidence="13">Ig-like domain-containing protein</fullName>
    </recommendedName>
</protein>
<evidence type="ECO:0000256" key="11">
    <source>
        <dbReference type="SAM" id="MobiDB-lite"/>
    </source>
</evidence>
<comment type="subcellular location">
    <subcellularLocation>
        <location evidence="1">Cell junction</location>
        <location evidence="1">Tight junction</location>
    </subcellularLocation>
    <subcellularLocation>
        <location evidence="10">Endomembrane system</location>
        <topology evidence="10">Single-pass type I membrane protein</topology>
    </subcellularLocation>
</comment>
<keyword evidence="3" id="KW-0796">Tight junction</keyword>
<evidence type="ECO:0000256" key="12">
    <source>
        <dbReference type="SAM" id="SignalP"/>
    </source>
</evidence>
<gene>
    <name evidence="14" type="ORF">G5714_001251</name>
</gene>
<dbReference type="PANTHER" id="PTHR15923:SF7">
    <property type="entry name" value="IMMUNOGLOBULIN-LIKE DOMAIN-CONTAINING RECEPTOR 2 ISOFORM X1"/>
    <property type="match status" value="1"/>
</dbReference>
<evidence type="ECO:0000256" key="5">
    <source>
        <dbReference type="ARBA" id="ARBA00022949"/>
    </source>
</evidence>
<accession>A0A7J6DIW0</accession>